<organism evidence="6 7">
    <name type="scientific">Penicillium brevicompactum</name>
    <dbReference type="NCBI Taxonomy" id="5074"/>
    <lineage>
        <taxon>Eukaryota</taxon>
        <taxon>Fungi</taxon>
        <taxon>Dikarya</taxon>
        <taxon>Ascomycota</taxon>
        <taxon>Pezizomycotina</taxon>
        <taxon>Eurotiomycetes</taxon>
        <taxon>Eurotiomycetidae</taxon>
        <taxon>Eurotiales</taxon>
        <taxon>Aspergillaceae</taxon>
        <taxon>Penicillium</taxon>
    </lineage>
</organism>
<reference evidence="6" key="2">
    <citation type="journal article" date="2023" name="IMA Fungus">
        <title>Comparative genomic study of the Penicillium genus elucidates a diverse pangenome and 15 lateral gene transfer events.</title>
        <authorList>
            <person name="Petersen C."/>
            <person name="Sorensen T."/>
            <person name="Nielsen M.R."/>
            <person name="Sondergaard T.E."/>
            <person name="Sorensen J.L."/>
            <person name="Fitzpatrick D.A."/>
            <person name="Frisvad J.C."/>
            <person name="Nielsen K.L."/>
        </authorList>
    </citation>
    <scope>NUCLEOTIDE SEQUENCE</scope>
    <source>
        <strain evidence="6">IBT 35675</strain>
    </source>
</reference>
<dbReference type="GO" id="GO:0006351">
    <property type="term" value="P:DNA-templated transcription"/>
    <property type="evidence" value="ECO:0007669"/>
    <property type="project" value="InterPro"/>
</dbReference>
<evidence type="ECO:0000256" key="1">
    <source>
        <dbReference type="ARBA" id="ARBA00023015"/>
    </source>
</evidence>
<dbReference type="GO" id="GO:0000978">
    <property type="term" value="F:RNA polymerase II cis-regulatory region sequence-specific DNA binding"/>
    <property type="evidence" value="ECO:0007669"/>
    <property type="project" value="TreeGrafter"/>
</dbReference>
<sequence>MPPEDGPPSFTFEWDERRDAVNSASSNTHSTNDFARGGYFGTFQTYLWMQHIKFSNDTLGIASTKAFLRIIGVRDDEYHHPVHHQTPLTSSCEKQLSLLGEHIDAYFAWCHPLYPIIHEATFRAQMMELVARPSEAIWKMLLYTVAALGASAISTESERNDITLFDVAKAQFSHEIMEMGNMSLVQALLLMSIYLRKQYNLNSSYNYLGFANRAAMGIGLYKEFHSSTSEPFFRETRRRLWWCLYNLNLEVSIAYSRPQDLPQREIEAHYPLNIHDLDLNPNTSSVTAEANNSTLYSSLKFGAAFYFAISSIYPRIISGPYPYAKELLLFDDSTISAWETSLPSFFRTNVPQPPNYVFCHAILHWRCLNFRILMYRPFVVWLFIMRYRNNPPKEPRDPASVNTAITRCMKAAEESISTISDFWNSHTQNALTGWYVLDFIFTAVLIPAMCLRYDPGSAQAPSWNLQVRKAVRVIESITLFNSSASHGLRIIKSLYKDPDSQETEHDTLVSNSAESHLQDSIPHPTTGVEDFFPSTPDI</sequence>
<dbReference type="PANTHER" id="PTHR47424:SF2">
    <property type="entry name" value="TRANSCRIPTION FACTOR DOMAIN-CONTAINING PROTEIN-RELATED"/>
    <property type="match status" value="1"/>
</dbReference>
<evidence type="ECO:0000313" key="7">
    <source>
        <dbReference type="Proteomes" id="UP001148299"/>
    </source>
</evidence>
<comment type="caution">
    <text evidence="6">The sequence shown here is derived from an EMBL/GenBank/DDBJ whole genome shotgun (WGS) entry which is preliminary data.</text>
</comment>
<evidence type="ECO:0000259" key="5">
    <source>
        <dbReference type="SMART" id="SM00906"/>
    </source>
</evidence>
<feature type="region of interest" description="Disordered" evidence="4">
    <location>
        <begin position="501"/>
        <end position="538"/>
    </location>
</feature>
<proteinExistence type="predicted"/>
<evidence type="ECO:0000256" key="3">
    <source>
        <dbReference type="ARBA" id="ARBA00023242"/>
    </source>
</evidence>
<accession>A0A9W9REW9</accession>
<dbReference type="GO" id="GO:0000981">
    <property type="term" value="F:DNA-binding transcription factor activity, RNA polymerase II-specific"/>
    <property type="evidence" value="ECO:0007669"/>
    <property type="project" value="TreeGrafter"/>
</dbReference>
<keyword evidence="2" id="KW-0804">Transcription</keyword>
<dbReference type="Proteomes" id="UP001148299">
    <property type="component" value="Unassembled WGS sequence"/>
</dbReference>
<gene>
    <name evidence="6" type="ORF">N7541_005207</name>
</gene>
<protein>
    <submittedName>
        <fullName evidence="6">Lactose regulatory protein lac9 and GAL4-like protein</fullName>
    </submittedName>
</protein>
<dbReference type="GO" id="GO:0005634">
    <property type="term" value="C:nucleus"/>
    <property type="evidence" value="ECO:0007669"/>
    <property type="project" value="TreeGrafter"/>
</dbReference>
<feature type="domain" description="Xylanolytic transcriptional activator regulatory" evidence="5">
    <location>
        <begin position="204"/>
        <end position="277"/>
    </location>
</feature>
<evidence type="ECO:0000256" key="2">
    <source>
        <dbReference type="ARBA" id="ARBA00023163"/>
    </source>
</evidence>
<dbReference type="InterPro" id="IPR051127">
    <property type="entry name" value="Fungal_SecMet_Regulators"/>
</dbReference>
<dbReference type="SMART" id="SM00906">
    <property type="entry name" value="Fungal_trans"/>
    <property type="match status" value="1"/>
</dbReference>
<keyword evidence="3" id="KW-0539">Nucleus</keyword>
<dbReference type="Pfam" id="PF04082">
    <property type="entry name" value="Fungal_trans"/>
    <property type="match status" value="1"/>
</dbReference>
<dbReference type="PANTHER" id="PTHR47424">
    <property type="entry name" value="REGULATORY PROTEIN GAL4"/>
    <property type="match status" value="1"/>
</dbReference>
<name>A0A9W9REW9_PENBR</name>
<dbReference type="GO" id="GO:0008270">
    <property type="term" value="F:zinc ion binding"/>
    <property type="evidence" value="ECO:0007669"/>
    <property type="project" value="InterPro"/>
</dbReference>
<feature type="non-terminal residue" evidence="6">
    <location>
        <position position="1"/>
    </location>
</feature>
<keyword evidence="1" id="KW-0805">Transcription regulation</keyword>
<evidence type="ECO:0000256" key="4">
    <source>
        <dbReference type="SAM" id="MobiDB-lite"/>
    </source>
</evidence>
<keyword evidence="7" id="KW-1185">Reference proteome</keyword>
<reference evidence="6" key="1">
    <citation type="submission" date="2022-12" db="EMBL/GenBank/DDBJ databases">
        <authorList>
            <person name="Petersen C."/>
        </authorList>
    </citation>
    <scope>NUCLEOTIDE SEQUENCE</scope>
    <source>
        <strain evidence="6">IBT 35675</strain>
    </source>
</reference>
<dbReference type="InterPro" id="IPR007219">
    <property type="entry name" value="XnlR_reg_dom"/>
</dbReference>
<dbReference type="EMBL" id="JAPZBR010000003">
    <property type="protein sequence ID" value="KAJ5358049.1"/>
    <property type="molecule type" value="Genomic_DNA"/>
</dbReference>
<dbReference type="CDD" id="cd12148">
    <property type="entry name" value="fungal_TF_MHR"/>
    <property type="match status" value="1"/>
</dbReference>
<evidence type="ECO:0000313" key="6">
    <source>
        <dbReference type="EMBL" id="KAJ5358049.1"/>
    </source>
</evidence>
<dbReference type="AlphaFoldDB" id="A0A9W9REW9"/>
<dbReference type="GO" id="GO:0000435">
    <property type="term" value="P:positive regulation of transcription from RNA polymerase II promoter by galactose"/>
    <property type="evidence" value="ECO:0007669"/>
    <property type="project" value="TreeGrafter"/>
</dbReference>